<name>A0ACB9E4Y0_CICIN</name>
<evidence type="ECO:0000313" key="2">
    <source>
        <dbReference type="Proteomes" id="UP001055811"/>
    </source>
</evidence>
<organism evidence="1 2">
    <name type="scientific">Cichorium intybus</name>
    <name type="common">Chicory</name>
    <dbReference type="NCBI Taxonomy" id="13427"/>
    <lineage>
        <taxon>Eukaryota</taxon>
        <taxon>Viridiplantae</taxon>
        <taxon>Streptophyta</taxon>
        <taxon>Embryophyta</taxon>
        <taxon>Tracheophyta</taxon>
        <taxon>Spermatophyta</taxon>
        <taxon>Magnoliopsida</taxon>
        <taxon>eudicotyledons</taxon>
        <taxon>Gunneridae</taxon>
        <taxon>Pentapetalae</taxon>
        <taxon>asterids</taxon>
        <taxon>campanulids</taxon>
        <taxon>Asterales</taxon>
        <taxon>Asteraceae</taxon>
        <taxon>Cichorioideae</taxon>
        <taxon>Cichorieae</taxon>
        <taxon>Cichoriinae</taxon>
        <taxon>Cichorium</taxon>
    </lineage>
</organism>
<evidence type="ECO:0000313" key="1">
    <source>
        <dbReference type="EMBL" id="KAI3754058.1"/>
    </source>
</evidence>
<keyword evidence="2" id="KW-1185">Reference proteome</keyword>
<reference evidence="1 2" key="2">
    <citation type="journal article" date="2022" name="Mol. Ecol. Resour.">
        <title>The genomes of chicory, endive, great burdock and yacon provide insights into Asteraceae paleo-polyploidization history and plant inulin production.</title>
        <authorList>
            <person name="Fan W."/>
            <person name="Wang S."/>
            <person name="Wang H."/>
            <person name="Wang A."/>
            <person name="Jiang F."/>
            <person name="Liu H."/>
            <person name="Zhao H."/>
            <person name="Xu D."/>
            <person name="Zhang Y."/>
        </authorList>
    </citation>
    <scope>NUCLEOTIDE SEQUENCE [LARGE SCALE GENOMIC DNA]</scope>
    <source>
        <strain evidence="2">cv. Punajuju</strain>
        <tissue evidence="1">Leaves</tissue>
    </source>
</reference>
<comment type="caution">
    <text evidence="1">The sequence shown here is derived from an EMBL/GenBank/DDBJ whole genome shotgun (WGS) entry which is preliminary data.</text>
</comment>
<sequence>MHLVLGLHSKGKKLGVRRGGGSGGVQEDVVDEGQSSLRVNEMGDDVEVVEGMVSQVVYEGVVEEQSGLRVNEIGDDVEVVVGMLLRVE</sequence>
<reference evidence="2" key="1">
    <citation type="journal article" date="2022" name="Mol. Ecol. Resour.">
        <title>The genomes of chicory, endive, great burdock and yacon provide insights into Asteraceae palaeo-polyploidization history and plant inulin production.</title>
        <authorList>
            <person name="Fan W."/>
            <person name="Wang S."/>
            <person name="Wang H."/>
            <person name="Wang A."/>
            <person name="Jiang F."/>
            <person name="Liu H."/>
            <person name="Zhao H."/>
            <person name="Xu D."/>
            <person name="Zhang Y."/>
        </authorList>
    </citation>
    <scope>NUCLEOTIDE SEQUENCE [LARGE SCALE GENOMIC DNA]</scope>
    <source>
        <strain evidence="2">cv. Punajuju</strain>
    </source>
</reference>
<dbReference type="EMBL" id="CM042012">
    <property type="protein sequence ID" value="KAI3754058.1"/>
    <property type="molecule type" value="Genomic_DNA"/>
</dbReference>
<accession>A0ACB9E4Y0</accession>
<gene>
    <name evidence="1" type="ORF">L2E82_26171</name>
</gene>
<proteinExistence type="predicted"/>
<protein>
    <submittedName>
        <fullName evidence="1">Uncharacterized protein</fullName>
    </submittedName>
</protein>
<dbReference type="Proteomes" id="UP001055811">
    <property type="component" value="Linkage Group LG04"/>
</dbReference>